<dbReference type="RefSeq" id="WP_098660298.1">
    <property type="nucleotide sequence ID" value="NZ_NVDQ01000109.1"/>
</dbReference>
<dbReference type="EMBL" id="NVDQ01000109">
    <property type="protein sequence ID" value="PFU99142.1"/>
    <property type="molecule type" value="Genomic_DNA"/>
</dbReference>
<gene>
    <name evidence="1" type="ORF">COK98_32450</name>
</gene>
<protein>
    <recommendedName>
        <fullName evidence="3">DUF2971 domain-containing protein</fullName>
    </recommendedName>
</protein>
<evidence type="ECO:0000313" key="1">
    <source>
        <dbReference type="EMBL" id="PFU99142.1"/>
    </source>
</evidence>
<proteinExistence type="predicted"/>
<evidence type="ECO:0008006" key="3">
    <source>
        <dbReference type="Google" id="ProtNLM"/>
    </source>
</evidence>
<name>A0A9X7B554_BACCE</name>
<organism evidence="1 2">
    <name type="scientific">Bacillus cereus</name>
    <dbReference type="NCBI Taxonomy" id="1396"/>
    <lineage>
        <taxon>Bacteria</taxon>
        <taxon>Bacillati</taxon>
        <taxon>Bacillota</taxon>
        <taxon>Bacilli</taxon>
        <taxon>Bacillales</taxon>
        <taxon>Bacillaceae</taxon>
        <taxon>Bacillus</taxon>
        <taxon>Bacillus cereus group</taxon>
    </lineage>
</organism>
<dbReference type="AlphaFoldDB" id="A0A9X7B554"/>
<evidence type="ECO:0000313" key="2">
    <source>
        <dbReference type="Proteomes" id="UP000226257"/>
    </source>
</evidence>
<accession>A0A9X7B554</accession>
<sequence>MFVGHDDVNSNIEEDATLWRYMDFAKLVSLLSNESLYLCRSDKFRDVFEGRLFGLENVKKVLENQNLRMDNEYVSEDYNDLGGGKSFVFGSYDKYSKVKLETAEFIRKNVFVNCWHLNEEQSAAMWGLYVKSGEGIAAQTTFGRVKRSLDCCGKDIYIGKVEYIDHLKKENYIGDKILPFFMKRLSFKHEDEVRVVYLALDEKGFWDDATKYEDMHGINLKVDLNELIESIYISPDAPSWFASMAEVILEKFNIDAKVIHSKLYELN</sequence>
<reference evidence="1 2" key="1">
    <citation type="submission" date="2017-09" db="EMBL/GenBank/DDBJ databases">
        <title>Large-scale bioinformatics analysis of Bacillus genomes uncovers conserved roles of natural products in bacterial physiology.</title>
        <authorList>
            <consortium name="Agbiome Team Llc"/>
            <person name="Bleich R.M."/>
            <person name="Grubbs K.J."/>
            <person name="Santa Maria K.C."/>
            <person name="Allen S.E."/>
            <person name="Farag S."/>
            <person name="Shank E.A."/>
            <person name="Bowers A."/>
        </authorList>
    </citation>
    <scope>NUCLEOTIDE SEQUENCE [LARGE SCALE GENOMIC DNA]</scope>
    <source>
        <strain evidence="1 2">AFS060282</strain>
    </source>
</reference>
<comment type="caution">
    <text evidence="1">The sequence shown here is derived from an EMBL/GenBank/DDBJ whole genome shotgun (WGS) entry which is preliminary data.</text>
</comment>
<dbReference type="Proteomes" id="UP000226257">
    <property type="component" value="Unassembled WGS sequence"/>
</dbReference>